<dbReference type="PANTHER" id="PTHR35335">
    <property type="entry name" value="UPF0716 PROTEIN FXSA"/>
    <property type="match status" value="1"/>
</dbReference>
<evidence type="ECO:0000256" key="1">
    <source>
        <dbReference type="SAM" id="MobiDB-lite"/>
    </source>
</evidence>
<dbReference type="Proteomes" id="UP000318995">
    <property type="component" value="Unassembled WGS sequence"/>
</dbReference>
<name>A0A5C5W880_9BACT</name>
<keyword evidence="2" id="KW-0472">Membrane</keyword>
<accession>A0A5C5W880</accession>
<keyword evidence="2" id="KW-1133">Transmembrane helix</keyword>
<keyword evidence="4" id="KW-1185">Reference proteome</keyword>
<feature type="compositionally biased region" description="Polar residues" evidence="1">
    <location>
        <begin position="165"/>
        <end position="178"/>
    </location>
</feature>
<dbReference type="Pfam" id="PF04186">
    <property type="entry name" value="FxsA"/>
    <property type="match status" value="1"/>
</dbReference>
<feature type="region of interest" description="Disordered" evidence="1">
    <location>
        <begin position="156"/>
        <end position="178"/>
    </location>
</feature>
<comment type="caution">
    <text evidence="3">The sequence shown here is derived from an EMBL/GenBank/DDBJ whole genome shotgun (WGS) entry which is preliminary data.</text>
</comment>
<dbReference type="PANTHER" id="PTHR35335:SF1">
    <property type="entry name" value="UPF0716 PROTEIN FXSA"/>
    <property type="match status" value="1"/>
</dbReference>
<evidence type="ECO:0000313" key="3">
    <source>
        <dbReference type="EMBL" id="TWT46657.1"/>
    </source>
</evidence>
<feature type="transmembrane region" description="Helical" evidence="2">
    <location>
        <begin position="27"/>
        <end position="49"/>
    </location>
</feature>
<dbReference type="GO" id="GO:0016020">
    <property type="term" value="C:membrane"/>
    <property type="evidence" value="ECO:0007669"/>
    <property type="project" value="InterPro"/>
</dbReference>
<evidence type="ECO:0000313" key="4">
    <source>
        <dbReference type="Proteomes" id="UP000318995"/>
    </source>
</evidence>
<dbReference type="OrthoDB" id="9792788at2"/>
<organism evidence="3 4">
    <name type="scientific">Botrimarina hoheduenensis</name>
    <dbReference type="NCBI Taxonomy" id="2528000"/>
    <lineage>
        <taxon>Bacteria</taxon>
        <taxon>Pseudomonadati</taxon>
        <taxon>Planctomycetota</taxon>
        <taxon>Planctomycetia</taxon>
        <taxon>Pirellulales</taxon>
        <taxon>Lacipirellulaceae</taxon>
        <taxon>Botrimarina</taxon>
    </lineage>
</organism>
<dbReference type="InterPro" id="IPR007313">
    <property type="entry name" value="FxsA"/>
</dbReference>
<gene>
    <name evidence="3" type="ORF">Pla111_17580</name>
</gene>
<proteinExistence type="predicted"/>
<dbReference type="AlphaFoldDB" id="A0A5C5W880"/>
<dbReference type="RefSeq" id="WP_146573349.1">
    <property type="nucleotide sequence ID" value="NZ_SJPH01000003.1"/>
</dbReference>
<evidence type="ECO:0000256" key="2">
    <source>
        <dbReference type="SAM" id="Phobius"/>
    </source>
</evidence>
<keyword evidence="2" id="KW-0812">Transmembrane</keyword>
<dbReference type="EMBL" id="SJPH01000003">
    <property type="protein sequence ID" value="TWT46657.1"/>
    <property type="molecule type" value="Genomic_DNA"/>
</dbReference>
<dbReference type="NCBIfam" id="NF008528">
    <property type="entry name" value="PRK11463.1-2"/>
    <property type="match status" value="1"/>
</dbReference>
<sequence length="178" mass="19205">MLLALMLLFVILPLVEFSLLYRLGQAWGLVPTIALVLFTGVLGAALARWQGMLTLWRIRTELSAGRTPTDALLDGALILVAGAVLITPGILTDALGFALLVPVTRTLVKRWLRRGFAEKLHASQAGGVFRVVRFGRQSKPPSPPLNTGQVIDVAVTEVRTRDASTKTGPNTEPRNGKS</sequence>
<reference evidence="3 4" key="1">
    <citation type="submission" date="2019-02" db="EMBL/GenBank/DDBJ databases">
        <title>Deep-cultivation of Planctomycetes and their phenomic and genomic characterization uncovers novel biology.</title>
        <authorList>
            <person name="Wiegand S."/>
            <person name="Jogler M."/>
            <person name="Boedeker C."/>
            <person name="Pinto D."/>
            <person name="Vollmers J."/>
            <person name="Rivas-Marin E."/>
            <person name="Kohn T."/>
            <person name="Peeters S.H."/>
            <person name="Heuer A."/>
            <person name="Rast P."/>
            <person name="Oberbeckmann S."/>
            <person name="Bunk B."/>
            <person name="Jeske O."/>
            <person name="Meyerdierks A."/>
            <person name="Storesund J.E."/>
            <person name="Kallscheuer N."/>
            <person name="Luecker S."/>
            <person name="Lage O.M."/>
            <person name="Pohl T."/>
            <person name="Merkel B.J."/>
            <person name="Hornburger P."/>
            <person name="Mueller R.-W."/>
            <person name="Bruemmer F."/>
            <person name="Labrenz M."/>
            <person name="Spormann A.M."/>
            <person name="Op Den Camp H."/>
            <person name="Overmann J."/>
            <person name="Amann R."/>
            <person name="Jetten M.S.M."/>
            <person name="Mascher T."/>
            <person name="Medema M.H."/>
            <person name="Devos D.P."/>
            <person name="Kaster A.-K."/>
            <person name="Ovreas L."/>
            <person name="Rohde M."/>
            <person name="Galperin M.Y."/>
            <person name="Jogler C."/>
        </authorList>
    </citation>
    <scope>NUCLEOTIDE SEQUENCE [LARGE SCALE GENOMIC DNA]</scope>
    <source>
        <strain evidence="3 4">Pla111</strain>
    </source>
</reference>
<protein>
    <submittedName>
        <fullName evidence="3">Phage T7 F exclusion suppressor FxsA</fullName>
    </submittedName>
</protein>